<dbReference type="Proteomes" id="UP000094426">
    <property type="component" value="Unassembled WGS sequence"/>
</dbReference>
<dbReference type="EMBL" id="LNZG01000023">
    <property type="protein sequence ID" value="ODA90064.1"/>
    <property type="molecule type" value="Genomic_DNA"/>
</dbReference>
<reference evidence="1 2" key="1">
    <citation type="submission" date="2015-11" db="EMBL/GenBank/DDBJ databases">
        <authorList>
            <person name="Zhang Y."/>
            <person name="Guo Z."/>
        </authorList>
    </citation>
    <scope>NUCLEOTIDE SEQUENCE [LARGE SCALE GENOMIC DNA]</scope>
    <source>
        <strain evidence="2">gdw1</strain>
    </source>
</reference>
<accession>A0A1E2SK61</accession>
<name>A0A1E2SK61_LEIXY</name>
<gene>
    <name evidence="1" type="ORF">ATY41_03305</name>
</gene>
<dbReference type="AlphaFoldDB" id="A0A1E2SK61"/>
<sequence length="174" mass="18934">MSLLEASPADTTSSDPATELLIEFGQLWTRGLADPGKLWQLFDRCEMYLFRPDCYGVPVFGVSGRFVTPVFSTEVGLAEFMMNSAVLGPASGADGYDWVCLTGEQFFQLPVRARYLAIDPGSEREVTVDLAERTDAPAYAADGRPLLVNLDMSPDGKVHIPFGETTDLGEGDTQ</sequence>
<proteinExistence type="predicted"/>
<dbReference type="RefSeq" id="WP_011186933.1">
    <property type="nucleotide sequence ID" value="NZ_LNZG01000023.1"/>
</dbReference>
<evidence type="ECO:0000313" key="2">
    <source>
        <dbReference type="Proteomes" id="UP000094426"/>
    </source>
</evidence>
<organism evidence="1 2">
    <name type="scientific">Leifsonia xyli subsp. xyli</name>
    <dbReference type="NCBI Taxonomy" id="59736"/>
    <lineage>
        <taxon>Bacteria</taxon>
        <taxon>Bacillati</taxon>
        <taxon>Actinomycetota</taxon>
        <taxon>Actinomycetes</taxon>
        <taxon>Micrococcales</taxon>
        <taxon>Microbacteriaceae</taxon>
        <taxon>Leifsonia</taxon>
    </lineage>
</organism>
<evidence type="ECO:0000313" key="1">
    <source>
        <dbReference type="EMBL" id="ODA90064.1"/>
    </source>
</evidence>
<protein>
    <submittedName>
        <fullName evidence="1">Uncharacterized protein</fullName>
    </submittedName>
</protein>
<comment type="caution">
    <text evidence="1">The sequence shown here is derived from an EMBL/GenBank/DDBJ whole genome shotgun (WGS) entry which is preliminary data.</text>
</comment>
<dbReference type="OrthoDB" id="5125472at2"/>